<keyword evidence="1" id="KW-0645">Protease</keyword>
<gene>
    <name evidence="9" type="primary">radC</name>
    <name evidence="9" type="ORF">QMA06_08125</name>
</gene>
<organism evidence="9 10">
    <name type="scientific">Winogradskyella bathintestinalis</name>
    <dbReference type="NCBI Taxonomy" id="3035208"/>
    <lineage>
        <taxon>Bacteria</taxon>
        <taxon>Pseudomonadati</taxon>
        <taxon>Bacteroidota</taxon>
        <taxon>Flavobacteriia</taxon>
        <taxon>Flavobacteriales</taxon>
        <taxon>Flavobacteriaceae</taxon>
        <taxon>Winogradskyella</taxon>
    </lineage>
</organism>
<comment type="caution">
    <text evidence="9">The sequence shown here is derived from an EMBL/GenBank/DDBJ whole genome shotgun (WGS) entry which is preliminary data.</text>
</comment>
<dbReference type="PANTHER" id="PTHR30471">
    <property type="entry name" value="DNA REPAIR PROTEIN RADC"/>
    <property type="match status" value="1"/>
</dbReference>
<protein>
    <submittedName>
        <fullName evidence="9">DNA repair protein RadC</fullName>
    </submittedName>
</protein>
<dbReference type="NCBIfam" id="NF000642">
    <property type="entry name" value="PRK00024.1"/>
    <property type="match status" value="1"/>
</dbReference>
<evidence type="ECO:0000256" key="4">
    <source>
        <dbReference type="ARBA" id="ARBA00022833"/>
    </source>
</evidence>
<dbReference type="Pfam" id="PF04002">
    <property type="entry name" value="RadC"/>
    <property type="match status" value="1"/>
</dbReference>
<feature type="compositionally biased region" description="Basic and acidic residues" evidence="7">
    <location>
        <begin position="17"/>
        <end position="26"/>
    </location>
</feature>
<keyword evidence="10" id="KW-1185">Reference proteome</keyword>
<name>A0ABT7ZUM9_9FLAO</name>
<keyword evidence="4" id="KW-0862">Zinc</keyword>
<evidence type="ECO:0000256" key="1">
    <source>
        <dbReference type="ARBA" id="ARBA00022670"/>
    </source>
</evidence>
<keyword evidence="3" id="KW-0378">Hydrolase</keyword>
<evidence type="ECO:0000313" key="9">
    <source>
        <dbReference type="EMBL" id="MDN3492685.1"/>
    </source>
</evidence>
<sequence length="232" mass="25621">MTKKPTSFSIKNWSQDDQPREKLRDKGKTALSDAELIAILIGSGNREESAVALCKRIFASVDNNLNALGKLSIAQLMDFKGIGEAKAIAITAALELGRRRRLEDVLQLDKVTSSRSVFDIMQPILGDLPHEEFWILYLNNSNKVIQKNQLSKGGITGTLVDVRLVLKNALEVGATALILCHNHPSETLKPSESDKNVTQKLKVAAQSLDLKVLDHLIITEKAYFSFADENVL</sequence>
<evidence type="ECO:0000256" key="7">
    <source>
        <dbReference type="SAM" id="MobiDB-lite"/>
    </source>
</evidence>
<dbReference type="InterPro" id="IPR025657">
    <property type="entry name" value="RadC_JAB"/>
</dbReference>
<evidence type="ECO:0000313" key="10">
    <source>
        <dbReference type="Proteomes" id="UP001231197"/>
    </source>
</evidence>
<dbReference type="Proteomes" id="UP001231197">
    <property type="component" value="Unassembled WGS sequence"/>
</dbReference>
<dbReference type="NCBIfam" id="TIGR00608">
    <property type="entry name" value="radc"/>
    <property type="match status" value="1"/>
</dbReference>
<dbReference type="InterPro" id="IPR037518">
    <property type="entry name" value="MPN"/>
</dbReference>
<dbReference type="InterPro" id="IPR001405">
    <property type="entry name" value="UPF0758"/>
</dbReference>
<dbReference type="PROSITE" id="PS50249">
    <property type="entry name" value="MPN"/>
    <property type="match status" value="1"/>
</dbReference>
<evidence type="ECO:0000256" key="2">
    <source>
        <dbReference type="ARBA" id="ARBA00022723"/>
    </source>
</evidence>
<dbReference type="Gene3D" id="3.40.140.10">
    <property type="entry name" value="Cytidine Deaminase, domain 2"/>
    <property type="match status" value="1"/>
</dbReference>
<feature type="compositionally biased region" description="Polar residues" evidence="7">
    <location>
        <begin position="1"/>
        <end position="16"/>
    </location>
</feature>
<dbReference type="EMBL" id="JASDDK010000002">
    <property type="protein sequence ID" value="MDN3492685.1"/>
    <property type="molecule type" value="Genomic_DNA"/>
</dbReference>
<dbReference type="PANTHER" id="PTHR30471:SF3">
    <property type="entry name" value="UPF0758 PROTEIN YEES-RELATED"/>
    <property type="match status" value="1"/>
</dbReference>
<evidence type="ECO:0000256" key="6">
    <source>
        <dbReference type="RuleBase" id="RU003797"/>
    </source>
</evidence>
<keyword evidence="2" id="KW-0479">Metal-binding</keyword>
<reference evidence="9 10" key="1">
    <citation type="journal article" date="2023" name="Int. J. Syst. Evol. Microbiol.">
        <title>Winogradskyella bathintestinalis sp. nov., isolated from the intestine of the deep-sea loosejaw dragonfish, Malacosteus niger.</title>
        <authorList>
            <person name="Uniacke-Lowe S."/>
            <person name="Johnson C.N."/>
            <person name="Stanton C."/>
            <person name="Hill C."/>
            <person name="Ross P."/>
        </authorList>
    </citation>
    <scope>NUCLEOTIDE SEQUENCE [LARGE SCALE GENOMIC DNA]</scope>
    <source>
        <strain evidence="9 10">APC 3343</strain>
    </source>
</reference>
<dbReference type="RefSeq" id="WP_290206367.1">
    <property type="nucleotide sequence ID" value="NZ_JASDDK010000002.1"/>
</dbReference>
<feature type="region of interest" description="Disordered" evidence="7">
    <location>
        <begin position="1"/>
        <end position="26"/>
    </location>
</feature>
<evidence type="ECO:0000256" key="5">
    <source>
        <dbReference type="ARBA" id="ARBA00023049"/>
    </source>
</evidence>
<feature type="domain" description="MPN" evidence="8">
    <location>
        <begin position="110"/>
        <end position="232"/>
    </location>
</feature>
<keyword evidence="5" id="KW-0482">Metalloprotease</keyword>
<evidence type="ECO:0000259" key="8">
    <source>
        <dbReference type="PROSITE" id="PS50249"/>
    </source>
</evidence>
<dbReference type="CDD" id="cd08071">
    <property type="entry name" value="MPN_DUF2466"/>
    <property type="match status" value="1"/>
</dbReference>
<dbReference type="Pfam" id="PF20582">
    <property type="entry name" value="UPF0758_N"/>
    <property type="match status" value="1"/>
</dbReference>
<proteinExistence type="inferred from homology"/>
<comment type="similarity">
    <text evidence="6">Belongs to the UPF0758 family.</text>
</comment>
<accession>A0ABT7ZUM9</accession>
<dbReference type="InterPro" id="IPR046778">
    <property type="entry name" value="UPF0758_N"/>
</dbReference>
<evidence type="ECO:0000256" key="3">
    <source>
        <dbReference type="ARBA" id="ARBA00022801"/>
    </source>
</evidence>